<evidence type="ECO:0000313" key="3">
    <source>
        <dbReference type="EMBL" id="KAK7481502.1"/>
    </source>
</evidence>
<protein>
    <recommendedName>
        <fullName evidence="2">PNT domain-containing protein</fullName>
    </recommendedName>
</protein>
<dbReference type="InterPro" id="IPR003118">
    <property type="entry name" value="Pointed_dom"/>
</dbReference>
<feature type="compositionally biased region" description="Basic and acidic residues" evidence="1">
    <location>
        <begin position="88"/>
        <end position="97"/>
    </location>
</feature>
<reference evidence="3 4" key="1">
    <citation type="journal article" date="2023" name="Sci. Data">
        <title>Genome assembly of the Korean intertidal mud-creeper Batillaria attramentaria.</title>
        <authorList>
            <person name="Patra A.K."/>
            <person name="Ho P.T."/>
            <person name="Jun S."/>
            <person name="Lee S.J."/>
            <person name="Kim Y."/>
            <person name="Won Y.J."/>
        </authorList>
    </citation>
    <scope>NUCLEOTIDE SEQUENCE [LARGE SCALE GENOMIC DNA]</scope>
    <source>
        <strain evidence="3">Wonlab-2016</strain>
    </source>
</reference>
<dbReference type="PROSITE" id="PS51433">
    <property type="entry name" value="PNT"/>
    <property type="match status" value="1"/>
</dbReference>
<proteinExistence type="predicted"/>
<feature type="compositionally biased region" description="Basic and acidic residues" evidence="1">
    <location>
        <begin position="147"/>
        <end position="159"/>
    </location>
</feature>
<feature type="compositionally biased region" description="Basic and acidic residues" evidence="1">
    <location>
        <begin position="131"/>
        <end position="140"/>
    </location>
</feature>
<dbReference type="SUPFAM" id="SSF47769">
    <property type="entry name" value="SAM/Pointed domain"/>
    <property type="match status" value="1"/>
</dbReference>
<comment type="caution">
    <text evidence="3">The sequence shown here is derived from an EMBL/GenBank/DDBJ whole genome shotgun (WGS) entry which is preliminary data.</text>
</comment>
<dbReference type="Gene3D" id="1.10.150.50">
    <property type="entry name" value="Transcription Factor, Ets-1"/>
    <property type="match status" value="1"/>
</dbReference>
<feature type="region of interest" description="Disordered" evidence="1">
    <location>
        <begin position="86"/>
        <end position="159"/>
    </location>
</feature>
<keyword evidence="4" id="KW-1185">Reference proteome</keyword>
<dbReference type="EMBL" id="JACVVK020000261">
    <property type="protein sequence ID" value="KAK7481502.1"/>
    <property type="molecule type" value="Genomic_DNA"/>
</dbReference>
<feature type="domain" description="PNT" evidence="2">
    <location>
        <begin position="1"/>
        <end position="85"/>
    </location>
</feature>
<dbReference type="Proteomes" id="UP001519460">
    <property type="component" value="Unassembled WGS sequence"/>
</dbReference>
<accession>A0ABD0K3W9</accession>
<feature type="compositionally biased region" description="Basic and acidic residues" evidence="1">
    <location>
        <begin position="104"/>
        <end position="124"/>
    </location>
</feature>
<evidence type="ECO:0000259" key="2">
    <source>
        <dbReference type="PROSITE" id="PS51433"/>
    </source>
</evidence>
<organism evidence="3 4">
    <name type="scientific">Batillaria attramentaria</name>
    <dbReference type="NCBI Taxonomy" id="370345"/>
    <lineage>
        <taxon>Eukaryota</taxon>
        <taxon>Metazoa</taxon>
        <taxon>Spiralia</taxon>
        <taxon>Lophotrochozoa</taxon>
        <taxon>Mollusca</taxon>
        <taxon>Gastropoda</taxon>
        <taxon>Caenogastropoda</taxon>
        <taxon>Sorbeoconcha</taxon>
        <taxon>Cerithioidea</taxon>
        <taxon>Batillariidae</taxon>
        <taxon>Batillaria</taxon>
    </lineage>
</organism>
<dbReference type="InterPro" id="IPR013761">
    <property type="entry name" value="SAM/pointed_sf"/>
</dbReference>
<name>A0ABD0K3W9_9CAEN</name>
<sequence length="159" mass="17835">MSVSERPRWATLHPDNWSVLEVTEWIASVVDEYALGQEVKVSLVSCFQDVNGQRLSAMTLQDFSDLDPAHGSLLFTVFRAVMSGGRLDSAEHPDDQPRTLTPIREVEGRVTRHAKQDQAPDEPRGYPPSTNREDESRGTARETTPGRGRESREKSQKDS</sequence>
<evidence type="ECO:0000313" key="4">
    <source>
        <dbReference type="Proteomes" id="UP001519460"/>
    </source>
</evidence>
<evidence type="ECO:0000256" key="1">
    <source>
        <dbReference type="SAM" id="MobiDB-lite"/>
    </source>
</evidence>
<dbReference type="Pfam" id="PF02198">
    <property type="entry name" value="SAM_PNT"/>
    <property type="match status" value="1"/>
</dbReference>
<gene>
    <name evidence="3" type="ORF">BaRGS_00027264</name>
</gene>
<dbReference type="AlphaFoldDB" id="A0ABD0K3W9"/>
<dbReference type="SMART" id="SM00251">
    <property type="entry name" value="SAM_PNT"/>
    <property type="match status" value="1"/>
</dbReference>